<dbReference type="RefSeq" id="WP_257921646.1">
    <property type="nucleotide sequence ID" value="NZ_JAMXQV010000009.1"/>
</dbReference>
<accession>A0A9X2ND08</accession>
<proteinExistence type="predicted"/>
<dbReference type="AlphaFoldDB" id="A0A9X2ND08"/>
<name>A0A9X2ND08_9PSEU</name>
<reference evidence="2" key="1">
    <citation type="submission" date="2022-06" db="EMBL/GenBank/DDBJ databases">
        <title>Amycolatopsis iheyaensis sp. nov., a new species of the genus Amycolatopsis isolated from soil in Iheya island, Japan.</title>
        <authorList>
            <person name="Ngamcharungchit C."/>
            <person name="Kanto H."/>
            <person name="Take A."/>
            <person name="Intra B."/>
            <person name="Matsumoto A."/>
            <person name="Panbangred W."/>
            <person name="Inahashi Y."/>
        </authorList>
    </citation>
    <scope>NUCLEOTIDE SEQUENCE</scope>
    <source>
        <strain evidence="2">OK19-0408</strain>
    </source>
</reference>
<evidence type="ECO:0000313" key="3">
    <source>
        <dbReference type="Proteomes" id="UP001144096"/>
    </source>
</evidence>
<dbReference type="EMBL" id="JAMXQV010000009">
    <property type="protein sequence ID" value="MCR6485031.1"/>
    <property type="molecule type" value="Genomic_DNA"/>
</dbReference>
<feature type="region of interest" description="Disordered" evidence="1">
    <location>
        <begin position="48"/>
        <end position="68"/>
    </location>
</feature>
<organism evidence="2 3">
    <name type="scientific">Amycolatopsis iheyensis</name>
    <dbReference type="NCBI Taxonomy" id="2945988"/>
    <lineage>
        <taxon>Bacteria</taxon>
        <taxon>Bacillati</taxon>
        <taxon>Actinomycetota</taxon>
        <taxon>Actinomycetes</taxon>
        <taxon>Pseudonocardiales</taxon>
        <taxon>Pseudonocardiaceae</taxon>
        <taxon>Amycolatopsis</taxon>
    </lineage>
</organism>
<comment type="caution">
    <text evidence="2">The sequence shown here is derived from an EMBL/GenBank/DDBJ whole genome shotgun (WGS) entry which is preliminary data.</text>
</comment>
<keyword evidence="3" id="KW-1185">Reference proteome</keyword>
<evidence type="ECO:0000313" key="2">
    <source>
        <dbReference type="EMBL" id="MCR6485031.1"/>
    </source>
</evidence>
<evidence type="ECO:0000256" key="1">
    <source>
        <dbReference type="SAM" id="MobiDB-lite"/>
    </source>
</evidence>
<protein>
    <submittedName>
        <fullName evidence="2">Uncharacterized protein</fullName>
    </submittedName>
</protein>
<dbReference type="Proteomes" id="UP001144096">
    <property type="component" value="Unassembled WGS sequence"/>
</dbReference>
<gene>
    <name evidence="2" type="ORF">M8542_19575</name>
</gene>
<sequence length="68" mass="6656">MTAAGLANPSCCARFLAQVVSDPLPAADFPEGSAAVCSHVPGLPPAAMGRLGDEAAVSRGSGRGHPLA</sequence>